<comment type="catalytic activity">
    <reaction evidence="29">
        <text>a 5'-end 5'-dephospho-ribonucleotidyl-ribonucleotide-RNA + H2O = a ribonucleoside 3'-phosphate + a 5'-end dephospho-ribonucleoside-RNA + H(+)</text>
        <dbReference type="Rhea" id="RHEA:81375"/>
        <dbReference type="Rhea" id="RHEA-COMP:13936"/>
        <dbReference type="Rhea" id="RHEA-COMP:19670"/>
        <dbReference type="ChEBI" id="CHEBI:13197"/>
        <dbReference type="ChEBI" id="CHEBI:15377"/>
        <dbReference type="ChEBI" id="CHEBI:15378"/>
        <dbReference type="ChEBI" id="CHEBI:138284"/>
        <dbReference type="ChEBI" id="CHEBI:231871"/>
    </reaction>
    <physiologicalReaction direction="left-to-right" evidence="29">
        <dbReference type="Rhea" id="RHEA:81376"/>
    </physiologicalReaction>
</comment>
<dbReference type="GeneTree" id="ENSGT00950000183059"/>
<dbReference type="GO" id="GO:0045335">
    <property type="term" value="C:phagocytic vesicle"/>
    <property type="evidence" value="ECO:0007669"/>
    <property type="project" value="Ensembl"/>
</dbReference>
<dbReference type="EC" id="3.1.16.1" evidence="25"/>
<evidence type="ECO:0000256" key="22">
    <source>
        <dbReference type="ARBA" id="ARBA00023228"/>
    </source>
</evidence>
<keyword evidence="15 32" id="KW-1133">Transmembrane helix</keyword>
<evidence type="ECO:0000256" key="28">
    <source>
        <dbReference type="ARBA" id="ARBA00049874"/>
    </source>
</evidence>
<keyword evidence="17" id="KW-0443">Lipid metabolism</keyword>
<reference evidence="34" key="2">
    <citation type="submission" date="2025-08" db="UniProtKB">
        <authorList>
            <consortium name="Ensembl"/>
        </authorList>
    </citation>
    <scope>IDENTIFICATION</scope>
</reference>
<evidence type="ECO:0000256" key="30">
    <source>
        <dbReference type="ARBA" id="ARBA00049916"/>
    </source>
</evidence>
<dbReference type="InterPro" id="IPR050874">
    <property type="entry name" value="Diverse_PLD-related"/>
</dbReference>
<dbReference type="Ensembl" id="ENSVURT00010007983.1">
    <property type="protein sequence ID" value="ENSVURP00010007065.1"/>
    <property type="gene ID" value="ENSVURG00010005479.1"/>
</dbReference>
<dbReference type="PANTHER" id="PTHR10185:SF8">
    <property type="entry name" value="5'-3' EXONUCLEASE PLD4"/>
    <property type="match status" value="1"/>
</dbReference>
<evidence type="ECO:0000256" key="3">
    <source>
        <dbReference type="ARBA" id="ARBA00004412"/>
    </source>
</evidence>
<keyword evidence="11" id="KW-0256">Endoplasmic reticulum</keyword>
<comment type="catalytic activity">
    <reaction evidence="27">
        <text>a ribonucleoside 3'-phosphate-2'-3'-cyclophospho-GMP + H2O = a ribonucleoside 3'-phosphate + 2',3'-cyclophospho-GMP + H(+)</text>
        <dbReference type="Rhea" id="RHEA:81319"/>
        <dbReference type="ChEBI" id="CHEBI:13197"/>
        <dbReference type="ChEBI" id="CHEBI:15377"/>
        <dbReference type="ChEBI" id="CHEBI:15378"/>
        <dbReference type="ChEBI" id="CHEBI:60837"/>
        <dbReference type="ChEBI" id="CHEBI:231870"/>
    </reaction>
    <physiologicalReaction direction="left-to-right" evidence="27">
        <dbReference type="Rhea" id="RHEA:81320"/>
    </physiologicalReaction>
</comment>
<evidence type="ECO:0000256" key="16">
    <source>
        <dbReference type="ARBA" id="ARBA00023034"/>
    </source>
</evidence>
<dbReference type="Proteomes" id="UP000314987">
    <property type="component" value="Unassembled WGS sequence"/>
</dbReference>
<evidence type="ECO:0000256" key="24">
    <source>
        <dbReference type="ARBA" id="ARBA00035759"/>
    </source>
</evidence>
<keyword evidence="7" id="KW-0540">Nuclease</keyword>
<comment type="catalytic activity">
    <reaction evidence="28">
        <text>a 5'-end 5'-dephospho-2'-deoxyribonucleotidyl-2'-deoxyribonucleotide in single-stranded DNA + H2O = a 5'-end dephospho-2'-deoxyribonucleoside in single-stranded DNA + a 2'-deoxyribonucleoside 3'-phosphate + H(+)</text>
        <dbReference type="Rhea" id="RHEA:81379"/>
        <dbReference type="Rhea" id="RHEA-COMP:19701"/>
        <dbReference type="Rhea" id="RHEA-COMP:19702"/>
        <dbReference type="ChEBI" id="CHEBI:15377"/>
        <dbReference type="ChEBI" id="CHEBI:15378"/>
        <dbReference type="ChEBI" id="CHEBI:131705"/>
        <dbReference type="ChEBI" id="CHEBI:136416"/>
        <dbReference type="ChEBI" id="CHEBI:231873"/>
    </reaction>
    <physiologicalReaction direction="left-to-right" evidence="28">
        <dbReference type="Rhea" id="RHEA:81380"/>
    </physiologicalReaction>
</comment>
<dbReference type="GO" id="GO:0006954">
    <property type="term" value="P:inflammatory response"/>
    <property type="evidence" value="ECO:0007669"/>
    <property type="project" value="UniProtKB-KW"/>
</dbReference>
<dbReference type="OMA" id="GYIIPVF"/>
<dbReference type="GO" id="GO:0002376">
    <property type="term" value="P:immune system process"/>
    <property type="evidence" value="ECO:0007669"/>
    <property type="project" value="UniProtKB-KW"/>
</dbReference>
<keyword evidence="16" id="KW-0333">Golgi apparatus</keyword>
<keyword evidence="21" id="KW-0395">Inflammatory response</keyword>
<comment type="catalytic activity">
    <reaction evidence="30">
        <text>a 5'-end 5'-phospho-2'-deoxyribonucleotide in single-stranded DNA + H2O = a 5'-end 5'-dephospho-2'-deoxyribonucleotide in single-stranded DNA + phosphate</text>
        <dbReference type="Rhea" id="RHEA:82335"/>
        <dbReference type="Rhea" id="RHEA-COMP:19868"/>
        <dbReference type="Rhea" id="RHEA-COMP:19869"/>
        <dbReference type="ChEBI" id="CHEBI:15377"/>
        <dbReference type="ChEBI" id="CHEBI:43474"/>
        <dbReference type="ChEBI" id="CHEBI:136412"/>
        <dbReference type="ChEBI" id="CHEBI:136416"/>
    </reaction>
    <physiologicalReaction direction="left-to-right" evidence="30">
        <dbReference type="Rhea" id="RHEA:82336"/>
    </physiologicalReaction>
</comment>
<dbReference type="GO" id="GO:0045145">
    <property type="term" value="F:single-stranded DNA 5'-3' DNA exonuclease activity"/>
    <property type="evidence" value="ECO:0007669"/>
    <property type="project" value="Ensembl"/>
</dbReference>
<keyword evidence="20" id="KW-0325">Glycoprotein</keyword>
<keyword evidence="19" id="KW-1015">Disulfide bond</keyword>
<dbReference type="GO" id="GO:0005764">
    <property type="term" value="C:lysosome"/>
    <property type="evidence" value="ECO:0007669"/>
    <property type="project" value="UniProtKB-SubCell"/>
</dbReference>
<evidence type="ECO:0000256" key="13">
    <source>
        <dbReference type="ARBA" id="ARBA00022859"/>
    </source>
</evidence>
<dbReference type="GO" id="GO:0051649">
    <property type="term" value="P:establishment of localization in cell"/>
    <property type="evidence" value="ECO:0007669"/>
    <property type="project" value="Ensembl"/>
</dbReference>
<evidence type="ECO:0000256" key="20">
    <source>
        <dbReference type="ARBA" id="ARBA00023180"/>
    </source>
</evidence>
<dbReference type="OrthoDB" id="1923775at2759"/>
<dbReference type="GO" id="GO:0005789">
    <property type="term" value="C:endoplasmic reticulum membrane"/>
    <property type="evidence" value="ECO:0007669"/>
    <property type="project" value="UniProtKB-SubCell"/>
</dbReference>
<dbReference type="PANTHER" id="PTHR10185">
    <property type="entry name" value="PHOSPHOLIPASE D - RELATED"/>
    <property type="match status" value="1"/>
</dbReference>
<reference evidence="34" key="3">
    <citation type="submission" date="2025-09" db="UniProtKB">
        <authorList>
            <consortium name="Ensembl"/>
        </authorList>
    </citation>
    <scope>IDENTIFICATION</scope>
</reference>
<evidence type="ECO:0000256" key="2">
    <source>
        <dbReference type="ARBA" id="ARBA00004371"/>
    </source>
</evidence>
<comment type="similarity">
    <text evidence="5">Belongs to the phospholipase D family.</text>
</comment>
<dbReference type="RefSeq" id="XP_027705091.1">
    <property type="nucleotide sequence ID" value="XM_027849290.1"/>
</dbReference>
<evidence type="ECO:0000256" key="29">
    <source>
        <dbReference type="ARBA" id="ARBA00049884"/>
    </source>
</evidence>
<evidence type="ECO:0000256" key="5">
    <source>
        <dbReference type="ARBA" id="ARBA00008664"/>
    </source>
</evidence>
<dbReference type="GO" id="GO:0032588">
    <property type="term" value="C:trans-Golgi network membrane"/>
    <property type="evidence" value="ECO:0007669"/>
    <property type="project" value="Ensembl"/>
</dbReference>
<dbReference type="GO" id="GO:0006909">
    <property type="term" value="P:phagocytosis"/>
    <property type="evidence" value="ECO:0007669"/>
    <property type="project" value="Ensembl"/>
</dbReference>
<reference evidence="35" key="1">
    <citation type="submission" date="2018-12" db="EMBL/GenBank/DDBJ databases">
        <authorList>
            <person name="Yazar S."/>
        </authorList>
    </citation>
    <scope>NUCLEOTIDE SEQUENCE [LARGE SCALE GENOMIC DNA]</scope>
</reference>
<dbReference type="STRING" id="29139.ENSVURP00010007065"/>
<evidence type="ECO:0000256" key="12">
    <source>
        <dbReference type="ARBA" id="ARBA00022839"/>
    </source>
</evidence>
<dbReference type="InterPro" id="IPR001736">
    <property type="entry name" value="PLipase_D/transphosphatidylase"/>
</dbReference>
<dbReference type="CTD" id="122618"/>
<evidence type="ECO:0000256" key="11">
    <source>
        <dbReference type="ARBA" id="ARBA00022824"/>
    </source>
</evidence>
<comment type="catalytic activity">
    <reaction evidence="31">
        <text>an (R,S)-glycero-3-phospho-(3'-acyl-1'-glycerol) + a 1-acyl-sn-glycerol = a 3-acyl-sn-glycero-1-phospho-(3'-acyl-1'-sn-glycerol) + glycerol</text>
        <dbReference type="Rhea" id="RHEA:82563"/>
        <dbReference type="ChEBI" id="CHEBI:17754"/>
        <dbReference type="ChEBI" id="CHEBI:64683"/>
        <dbReference type="ChEBI" id="CHEBI:77717"/>
        <dbReference type="ChEBI" id="CHEBI:232393"/>
    </reaction>
    <physiologicalReaction direction="left-to-right" evidence="31">
        <dbReference type="Rhea" id="RHEA:82564"/>
    </physiologicalReaction>
</comment>
<evidence type="ECO:0000256" key="7">
    <source>
        <dbReference type="ARBA" id="ARBA00022722"/>
    </source>
</evidence>
<evidence type="ECO:0000256" key="23">
    <source>
        <dbReference type="ARBA" id="ARBA00023264"/>
    </source>
</evidence>
<dbReference type="Gene3D" id="3.30.870.10">
    <property type="entry name" value="Endonuclease Chain A"/>
    <property type="match status" value="2"/>
</dbReference>
<keyword evidence="23" id="KW-1208">Phospholipid metabolism</keyword>
<comment type="subcellular location">
    <subcellularLocation>
        <location evidence="3">Early endosome</location>
    </subcellularLocation>
    <subcellularLocation>
        <location evidence="4">Endoplasmic reticulum membrane</location>
        <topology evidence="4">Single-pass type II membrane protein</topology>
    </subcellularLocation>
    <subcellularLocation>
        <location evidence="1">Golgi apparatus membrane</location>
        <topology evidence="1">Single-pass type II membrane protein</topology>
    </subcellularLocation>
    <subcellularLocation>
        <location evidence="2">Lysosome</location>
    </subcellularLocation>
</comment>
<evidence type="ECO:0000256" key="8">
    <source>
        <dbReference type="ARBA" id="ARBA00022737"/>
    </source>
</evidence>
<evidence type="ECO:0000256" key="32">
    <source>
        <dbReference type="SAM" id="Phobius"/>
    </source>
</evidence>
<dbReference type="GeneID" id="114033652"/>
<dbReference type="AlphaFoldDB" id="A0A4X2KD17"/>
<comment type="catalytic activity">
    <reaction evidence="26">
        <text>3-lyso-sn-glycero-1-phospho-(3'-(9Z-octadecenoyl)-1'-sn-glycerol) + 1-(9Z-octadecenoyl)-sn-glycerol = 3-(9Z-octadecenoyl)-sn-glycero-1-phospho-(3'-(9Z-octadecenoyl)-1'-sn-glycerol) + glycerol</text>
        <dbReference type="Rhea" id="RHEA:82567"/>
        <dbReference type="ChEBI" id="CHEBI:17754"/>
        <dbReference type="ChEBI" id="CHEBI:75757"/>
        <dbReference type="ChEBI" id="CHEBI:139150"/>
        <dbReference type="ChEBI" id="CHEBI:232394"/>
    </reaction>
    <physiologicalReaction direction="left-to-right" evidence="26">
        <dbReference type="Rhea" id="RHEA:82568"/>
    </physiologicalReaction>
</comment>
<proteinExistence type="inferred from homology"/>
<dbReference type="GO" id="GO:0006629">
    <property type="term" value="P:lipid metabolic process"/>
    <property type="evidence" value="ECO:0007669"/>
    <property type="project" value="UniProtKB-KW"/>
</dbReference>
<evidence type="ECO:0000256" key="17">
    <source>
        <dbReference type="ARBA" id="ARBA00023098"/>
    </source>
</evidence>
<feature type="domain" description="PLD phosphodiesterase" evidence="33">
    <location>
        <begin position="205"/>
        <end position="232"/>
    </location>
</feature>
<keyword evidence="10" id="KW-0378">Hydrolase</keyword>
<organism evidence="34 35">
    <name type="scientific">Vombatus ursinus</name>
    <name type="common">Common wombat</name>
    <dbReference type="NCBI Taxonomy" id="29139"/>
    <lineage>
        <taxon>Eukaryota</taxon>
        <taxon>Metazoa</taxon>
        <taxon>Chordata</taxon>
        <taxon>Craniata</taxon>
        <taxon>Vertebrata</taxon>
        <taxon>Euteleostomi</taxon>
        <taxon>Mammalia</taxon>
        <taxon>Metatheria</taxon>
        <taxon>Diprotodontia</taxon>
        <taxon>Vombatidae</taxon>
        <taxon>Vombatus</taxon>
    </lineage>
</organism>
<name>A0A4X2KD17_VOMUR</name>
<dbReference type="PROSITE" id="PS50035">
    <property type="entry name" value="PLD"/>
    <property type="match status" value="2"/>
</dbReference>
<evidence type="ECO:0000256" key="9">
    <source>
        <dbReference type="ARBA" id="ARBA00022753"/>
    </source>
</evidence>
<dbReference type="GO" id="GO:1900015">
    <property type="term" value="P:regulation of cytokine production involved in inflammatory response"/>
    <property type="evidence" value="ECO:0007669"/>
    <property type="project" value="Ensembl"/>
</dbReference>
<keyword evidence="6 32" id="KW-0812">Transmembrane</keyword>
<keyword evidence="35" id="KW-1185">Reference proteome</keyword>
<dbReference type="GO" id="GO:0005634">
    <property type="term" value="C:nucleus"/>
    <property type="evidence" value="ECO:0007669"/>
    <property type="project" value="Ensembl"/>
</dbReference>
<evidence type="ECO:0000256" key="15">
    <source>
        <dbReference type="ARBA" id="ARBA00022989"/>
    </source>
</evidence>
<keyword evidence="8" id="KW-0677">Repeat</keyword>
<evidence type="ECO:0000256" key="31">
    <source>
        <dbReference type="ARBA" id="ARBA00049926"/>
    </source>
</evidence>
<dbReference type="FunFam" id="3.30.870.10:FF:000013">
    <property type="entry name" value="phospholipase D3 isoform X1"/>
    <property type="match status" value="1"/>
</dbReference>
<evidence type="ECO:0000256" key="18">
    <source>
        <dbReference type="ARBA" id="ARBA00023136"/>
    </source>
</evidence>
<sequence length="503" mass="56675">MGVDRTSKVASKIQIIGALSVIWLLAIVFMHFVRPIILPPVLNLGVEKDEVLIYGPWGNERRFTEEGQPNREELEKEEGEEDVWSYNDSCKFVLVESIPQDLPYISARSAAQPLIQSWMELLDSAQDSVHIASYYWSLTGPDIGVNDSSSQPGEELLGKLETLLARNVSLTIATSDPTLAVNSTDLEVLMGKGAQVRKVPMKHLTHGVLHSKFWIVDMKHVYLGSANMDWRSLTQVKELGVVIYNCSSLASDLEKTFQTYWVLGVPGATIPKHWPQNYSTNINWHHPLQETLDGMVTTAYFSASPPTFCPRGRTKDLEALLSVIRGAEDFLYASVMEYFPTSRFEHPIRYWPVIDNALREVAFNRHVLIHLLISCGKNSDPSMFPYLRSLQALTNPQTNITIEVKIFIIPVGNHSNIPYSRVSHSKYAVTEKKVYLGTSNWSEDYFTNTAGVGLVINQRSSDPQHPAPTIQDNLKSIFERDWQSPYAISLDKLPGQQDCAWHA</sequence>
<evidence type="ECO:0000313" key="35">
    <source>
        <dbReference type="Proteomes" id="UP000314987"/>
    </source>
</evidence>
<keyword evidence="22" id="KW-0458">Lysosome</keyword>
<keyword evidence="12" id="KW-0269">Exonuclease</keyword>
<evidence type="ECO:0000259" key="33">
    <source>
        <dbReference type="PROSITE" id="PS50035"/>
    </source>
</evidence>
<keyword evidence="18 32" id="KW-0472">Membrane</keyword>
<protein>
    <recommendedName>
        <fullName evidence="25">spleen exonuclease</fullName>
        <ecNumber evidence="25">3.1.16.1</ecNumber>
    </recommendedName>
</protein>
<dbReference type="Pfam" id="PF13918">
    <property type="entry name" value="PLDc_3"/>
    <property type="match status" value="1"/>
</dbReference>
<keyword evidence="9" id="KW-0967">Endosome</keyword>
<evidence type="ECO:0000256" key="14">
    <source>
        <dbReference type="ARBA" id="ARBA00022968"/>
    </source>
</evidence>
<comment type="catalytic activity">
    <reaction evidence="24">
        <text>Exonucleolytic cleavage in the 5'- to 3'-direction to yield nucleoside 3'-phosphates.</text>
        <dbReference type="EC" id="3.1.16.1"/>
    </reaction>
</comment>
<evidence type="ECO:0000256" key="19">
    <source>
        <dbReference type="ARBA" id="ARBA00023157"/>
    </source>
</evidence>
<keyword evidence="13" id="KW-0391">Immunity</keyword>
<dbReference type="SMART" id="SM00155">
    <property type="entry name" value="PLDc"/>
    <property type="match status" value="2"/>
</dbReference>
<dbReference type="GO" id="GO:0005769">
    <property type="term" value="C:early endosome"/>
    <property type="evidence" value="ECO:0007669"/>
    <property type="project" value="UniProtKB-SubCell"/>
</dbReference>
<evidence type="ECO:0000256" key="1">
    <source>
        <dbReference type="ARBA" id="ARBA00004323"/>
    </source>
</evidence>
<gene>
    <name evidence="34" type="primary">PLD4</name>
</gene>
<keyword evidence="14" id="KW-0735">Signal-anchor</keyword>
<evidence type="ECO:0000256" key="25">
    <source>
        <dbReference type="ARBA" id="ARBA00039059"/>
    </source>
</evidence>
<evidence type="ECO:0000256" key="21">
    <source>
        <dbReference type="ARBA" id="ARBA00023198"/>
    </source>
</evidence>
<dbReference type="GO" id="GO:0000139">
    <property type="term" value="C:Golgi membrane"/>
    <property type="evidence" value="ECO:0007669"/>
    <property type="project" value="UniProtKB-SubCell"/>
</dbReference>
<dbReference type="SUPFAM" id="SSF56024">
    <property type="entry name" value="Phospholipase D/nuclease"/>
    <property type="match status" value="2"/>
</dbReference>
<evidence type="ECO:0000256" key="27">
    <source>
        <dbReference type="ARBA" id="ARBA00049873"/>
    </source>
</evidence>
<evidence type="ECO:0000256" key="26">
    <source>
        <dbReference type="ARBA" id="ARBA00049871"/>
    </source>
</evidence>
<dbReference type="GO" id="GO:0002244">
    <property type="term" value="P:hematopoietic progenitor cell differentiation"/>
    <property type="evidence" value="ECO:0007669"/>
    <property type="project" value="Ensembl"/>
</dbReference>
<accession>A0A4X2KD17</accession>
<evidence type="ECO:0000256" key="6">
    <source>
        <dbReference type="ARBA" id="ARBA00022692"/>
    </source>
</evidence>
<feature type="domain" description="PLD phosphodiesterase" evidence="33">
    <location>
        <begin position="419"/>
        <end position="445"/>
    </location>
</feature>
<evidence type="ECO:0000313" key="34">
    <source>
        <dbReference type="Ensembl" id="ENSVURP00010007065.1"/>
    </source>
</evidence>
<feature type="transmembrane region" description="Helical" evidence="32">
    <location>
        <begin position="12"/>
        <end position="33"/>
    </location>
</feature>
<dbReference type="InterPro" id="IPR032803">
    <property type="entry name" value="PLDc_3"/>
</dbReference>
<evidence type="ECO:0000256" key="4">
    <source>
        <dbReference type="ARBA" id="ARBA00004648"/>
    </source>
</evidence>
<evidence type="ECO:0000256" key="10">
    <source>
        <dbReference type="ARBA" id="ARBA00022801"/>
    </source>
</evidence>
<dbReference type="FunFam" id="3.30.870.10:FF:000019">
    <property type="entry name" value="phospholipase D3 isoform X1"/>
    <property type="match status" value="1"/>
</dbReference>